<reference evidence="6" key="1">
    <citation type="submission" date="2020-06" db="EMBL/GenBank/DDBJ databases">
        <title>WGS assembly of Ceratodon purpureus strain R40.</title>
        <authorList>
            <person name="Carey S.B."/>
            <person name="Jenkins J."/>
            <person name="Shu S."/>
            <person name="Lovell J.T."/>
            <person name="Sreedasyam A."/>
            <person name="Maumus F."/>
            <person name="Tiley G.P."/>
            <person name="Fernandez-Pozo N."/>
            <person name="Barry K."/>
            <person name="Chen C."/>
            <person name="Wang M."/>
            <person name="Lipzen A."/>
            <person name="Daum C."/>
            <person name="Saski C.A."/>
            <person name="Payton A.C."/>
            <person name="Mcbreen J.C."/>
            <person name="Conrad R.E."/>
            <person name="Kollar L.M."/>
            <person name="Olsson S."/>
            <person name="Huttunen S."/>
            <person name="Landis J.B."/>
            <person name="Wickett N.J."/>
            <person name="Johnson M.G."/>
            <person name="Rensing S.A."/>
            <person name="Grimwood J."/>
            <person name="Schmutz J."/>
            <person name="Mcdaniel S.F."/>
        </authorList>
    </citation>
    <scope>NUCLEOTIDE SEQUENCE</scope>
    <source>
        <strain evidence="6">R40</strain>
    </source>
</reference>
<dbReference type="Pfam" id="PF08513">
    <property type="entry name" value="LisH"/>
    <property type="match status" value="1"/>
</dbReference>
<keyword evidence="4" id="KW-0539">Nucleus</keyword>
<organism evidence="6 7">
    <name type="scientific">Ceratodon purpureus</name>
    <name type="common">Fire moss</name>
    <name type="synonym">Dicranum purpureum</name>
    <dbReference type="NCBI Taxonomy" id="3225"/>
    <lineage>
        <taxon>Eukaryota</taxon>
        <taxon>Viridiplantae</taxon>
        <taxon>Streptophyta</taxon>
        <taxon>Embryophyta</taxon>
        <taxon>Bryophyta</taxon>
        <taxon>Bryophytina</taxon>
        <taxon>Bryopsida</taxon>
        <taxon>Dicranidae</taxon>
        <taxon>Pseudoditrichales</taxon>
        <taxon>Ditrichaceae</taxon>
        <taxon>Ceratodon</taxon>
    </lineage>
</organism>
<evidence type="ECO:0000256" key="4">
    <source>
        <dbReference type="ARBA" id="ARBA00023242"/>
    </source>
</evidence>
<comment type="subcellular location">
    <subcellularLocation>
        <location evidence="1">Nucleus</location>
    </subcellularLocation>
</comment>
<evidence type="ECO:0000256" key="1">
    <source>
        <dbReference type="ARBA" id="ARBA00004123"/>
    </source>
</evidence>
<keyword evidence="2" id="KW-0805">Transcription regulation</keyword>
<evidence type="ECO:0000313" key="7">
    <source>
        <dbReference type="Proteomes" id="UP000822688"/>
    </source>
</evidence>
<dbReference type="GO" id="GO:0005634">
    <property type="term" value="C:nucleus"/>
    <property type="evidence" value="ECO:0007669"/>
    <property type="project" value="UniProtKB-SubCell"/>
</dbReference>
<keyword evidence="3" id="KW-0804">Transcription</keyword>
<keyword evidence="5" id="KW-0175">Coiled coil</keyword>
<comment type="caution">
    <text evidence="6">The sequence shown here is derived from an EMBL/GenBank/DDBJ whole genome shotgun (WGS) entry which is preliminary data.</text>
</comment>
<dbReference type="EMBL" id="CM026430">
    <property type="protein sequence ID" value="KAG0562630.1"/>
    <property type="molecule type" value="Genomic_DNA"/>
</dbReference>
<dbReference type="PROSITE" id="PS50896">
    <property type="entry name" value="LISH"/>
    <property type="match status" value="1"/>
</dbReference>
<dbReference type="InterPro" id="IPR006594">
    <property type="entry name" value="LisH"/>
</dbReference>
<dbReference type="PANTHER" id="PTHR45093">
    <property type="entry name" value="TRANSCRIPTION ACTIVATOR MSS11"/>
    <property type="match status" value="1"/>
</dbReference>
<protein>
    <recommendedName>
        <fullName evidence="8">LisH domain-containing protein</fullName>
    </recommendedName>
</protein>
<sequence>MAQSNWEADKMLDVYIYDYLIKRNLQASAKAFLNEGKVSSDPVAIDAPGGFLFEWWSVFWDIFIARTNEKHSEVAASYIETQQLKAREQQQNQQQQQQQQQAQQQQQQQAQQQQVQQQQQQQVQQQQQQQQAQQQQVQQQQVQQQQAQQQQQHQQQQAQVQQQQQHQQQQLQQMQLQILQQRHAQQRRDASSHLLNGSANGLAAEAMLRQPTANAMATKIYEERLKHPHQRDALDETAMKVLTILTILTFPRMMYFLSTRRACLLGCFF</sequence>
<dbReference type="PANTHER" id="PTHR45093:SF2">
    <property type="entry name" value="LISH DOMAIN-CONTAINING PROTEIN"/>
    <property type="match status" value="1"/>
</dbReference>
<dbReference type="AlphaFoldDB" id="A0A8T0GUE2"/>
<evidence type="ECO:0000313" key="6">
    <source>
        <dbReference type="EMBL" id="KAG0562630.1"/>
    </source>
</evidence>
<gene>
    <name evidence="6" type="ORF">KC19_9G161000</name>
</gene>
<evidence type="ECO:0008006" key="8">
    <source>
        <dbReference type="Google" id="ProtNLM"/>
    </source>
</evidence>
<evidence type="ECO:0000256" key="3">
    <source>
        <dbReference type="ARBA" id="ARBA00023163"/>
    </source>
</evidence>
<dbReference type="SMART" id="SM00667">
    <property type="entry name" value="LisH"/>
    <property type="match status" value="1"/>
</dbReference>
<accession>A0A8T0GUE2</accession>
<keyword evidence="7" id="KW-1185">Reference proteome</keyword>
<evidence type="ECO:0000256" key="5">
    <source>
        <dbReference type="SAM" id="Coils"/>
    </source>
</evidence>
<name>A0A8T0GUE2_CERPU</name>
<proteinExistence type="predicted"/>
<dbReference type="Proteomes" id="UP000822688">
    <property type="component" value="Chromosome 9"/>
</dbReference>
<evidence type="ECO:0000256" key="2">
    <source>
        <dbReference type="ARBA" id="ARBA00023015"/>
    </source>
</evidence>
<feature type="coiled-coil region" evidence="5">
    <location>
        <begin position="78"/>
        <end position="177"/>
    </location>
</feature>